<keyword evidence="1" id="KW-0812">Transmembrane</keyword>
<feature type="transmembrane region" description="Helical" evidence="1">
    <location>
        <begin position="137"/>
        <end position="156"/>
    </location>
</feature>
<proteinExistence type="predicted"/>
<dbReference type="EC" id="3.4.-.-" evidence="3"/>
<gene>
    <name evidence="3" type="ORF">AABB28_12360</name>
</gene>
<dbReference type="RefSeq" id="WP_342069077.1">
    <property type="nucleotide sequence ID" value="NZ_CP151762.1"/>
</dbReference>
<keyword evidence="3" id="KW-0378">Hydrolase</keyword>
<evidence type="ECO:0000313" key="4">
    <source>
        <dbReference type="Proteomes" id="UP001451782"/>
    </source>
</evidence>
<reference evidence="3 4" key="1">
    <citation type="submission" date="2024-04" db="EMBL/GenBank/DDBJ databases">
        <title>Phylogenomic analyses of a clade within the roseobacter group suggest taxonomic reassignments of species of the genera Aestuariivita, Citreicella, Loktanella, Nautella, Pelagibaca, Ruegeria, Thalassobius, Thiobacimonas and Tropicibacter, and the proposal o.</title>
        <authorList>
            <person name="Jeon C.O."/>
        </authorList>
    </citation>
    <scope>NUCLEOTIDE SEQUENCE [LARGE SCALE GENOMIC DNA]</scope>
    <source>
        <strain evidence="3 4">G8-12</strain>
    </source>
</reference>
<evidence type="ECO:0000259" key="2">
    <source>
        <dbReference type="Pfam" id="PF02517"/>
    </source>
</evidence>
<name>A0AAN0M019_9RHOB</name>
<feature type="domain" description="CAAX prenyl protease 2/Lysostaphin resistance protein A-like" evidence="2">
    <location>
        <begin position="141"/>
        <end position="238"/>
    </location>
</feature>
<feature type="transmembrane region" description="Helical" evidence="1">
    <location>
        <begin position="107"/>
        <end position="125"/>
    </location>
</feature>
<organism evidence="3 4">
    <name type="scientific">Yoonia algicola</name>
    <dbReference type="NCBI Taxonomy" id="3137368"/>
    <lineage>
        <taxon>Bacteria</taxon>
        <taxon>Pseudomonadati</taxon>
        <taxon>Pseudomonadota</taxon>
        <taxon>Alphaproteobacteria</taxon>
        <taxon>Rhodobacterales</taxon>
        <taxon>Paracoccaceae</taxon>
        <taxon>Yoonia</taxon>
    </lineage>
</organism>
<dbReference type="AlphaFoldDB" id="A0AAN0M019"/>
<dbReference type="InterPro" id="IPR003675">
    <property type="entry name" value="Rce1/LyrA-like_dom"/>
</dbReference>
<feature type="transmembrane region" description="Helical" evidence="1">
    <location>
        <begin position="265"/>
        <end position="296"/>
    </location>
</feature>
<keyword evidence="1" id="KW-0472">Membrane</keyword>
<dbReference type="GO" id="GO:0080120">
    <property type="term" value="P:CAAX-box protein maturation"/>
    <property type="evidence" value="ECO:0007669"/>
    <property type="project" value="UniProtKB-ARBA"/>
</dbReference>
<feature type="transmembrane region" description="Helical" evidence="1">
    <location>
        <begin position="65"/>
        <end position="86"/>
    </location>
</feature>
<feature type="transmembrane region" description="Helical" evidence="1">
    <location>
        <begin position="21"/>
        <end position="45"/>
    </location>
</feature>
<dbReference type="Pfam" id="PF02517">
    <property type="entry name" value="Rce1-like"/>
    <property type="match status" value="1"/>
</dbReference>
<sequence length="302" mass="33223">MRHPYEAHRSFIRPALAARETWRILVMIVCFEIVFAVSPTIFSAFLPSDAAVDAFYEGTTAFGTLVQFASFGISAIGFLVLLRLLHGRGFWSLIGPAHAAKRDLIRVGRAVAIWLLVFEFLPPWINPADLAEVRDFGVWASLIPLALVAVLIQVGTEEMIFRGYLQQQCACISDSPWAWMVLPSVMFGALHFWNGNGAAEGTIWAIWATALGIACADLTARTGNLGAAIGLHLANNAFALLVVGVEDWPSSGLALFLYPYEDPALYAYGIEALLSPWILFQLLTMLISVLIMWLAARIAIRR</sequence>
<evidence type="ECO:0000256" key="1">
    <source>
        <dbReference type="SAM" id="Phobius"/>
    </source>
</evidence>
<protein>
    <submittedName>
        <fullName evidence="3">CPBP family intramembrane glutamic endopeptidase</fullName>
        <ecNumber evidence="3">3.4.-.-</ecNumber>
    </submittedName>
</protein>
<feature type="transmembrane region" description="Helical" evidence="1">
    <location>
        <begin position="177"/>
        <end position="195"/>
    </location>
</feature>
<dbReference type="KEGG" id="yag:AABB28_12360"/>
<dbReference type="GO" id="GO:0004175">
    <property type="term" value="F:endopeptidase activity"/>
    <property type="evidence" value="ECO:0007669"/>
    <property type="project" value="UniProtKB-ARBA"/>
</dbReference>
<evidence type="ECO:0000313" key="3">
    <source>
        <dbReference type="EMBL" id="WZU62674.1"/>
    </source>
</evidence>
<keyword evidence="4" id="KW-1185">Reference proteome</keyword>
<dbReference type="EMBL" id="CP151762">
    <property type="protein sequence ID" value="WZU62674.1"/>
    <property type="molecule type" value="Genomic_DNA"/>
</dbReference>
<feature type="transmembrane region" description="Helical" evidence="1">
    <location>
        <begin position="201"/>
        <end position="218"/>
    </location>
</feature>
<keyword evidence="1" id="KW-1133">Transmembrane helix</keyword>
<dbReference type="Proteomes" id="UP001451782">
    <property type="component" value="Chromosome"/>
</dbReference>
<accession>A0AAN0M019</accession>